<dbReference type="RefSeq" id="WP_226185464.1">
    <property type="nucleotide sequence ID" value="NZ_JAJADQ010000005.1"/>
</dbReference>
<feature type="transmembrane region" description="Helical" evidence="1">
    <location>
        <begin position="58"/>
        <end position="76"/>
    </location>
</feature>
<evidence type="ECO:0000256" key="1">
    <source>
        <dbReference type="SAM" id="Phobius"/>
    </source>
</evidence>
<dbReference type="EMBL" id="JAJADQ010000005">
    <property type="protein sequence ID" value="MCB2378103.1"/>
    <property type="molecule type" value="Genomic_DNA"/>
</dbReference>
<protein>
    <recommendedName>
        <fullName evidence="4">DUF304 domain-containing protein</fullName>
    </recommendedName>
</protein>
<keyword evidence="1" id="KW-0812">Transmembrane</keyword>
<sequence>MSEDEIREALQAARLQLRGADAFWHYASAGAFAAFAIGAPLFMVGHALVKGHPVFDPALGWITGLLGLPALLLLSIQYRRLRFVVVSTALSRAEILAIIQEIGARLEWQSAFVSAQALTFTTSPGFLSGSRGERITVLLDHNRVLVNSIVDPRLGLGDVVSGGRNSKNEGFVVIRLRNAQPK</sequence>
<keyword evidence="3" id="KW-1185">Reference proteome</keyword>
<gene>
    <name evidence="2" type="ORF">LGH70_10950</name>
</gene>
<evidence type="ECO:0000313" key="2">
    <source>
        <dbReference type="EMBL" id="MCB2378103.1"/>
    </source>
</evidence>
<keyword evidence="1" id="KW-0472">Membrane</keyword>
<accession>A0ABS8ACH2</accession>
<proteinExistence type="predicted"/>
<reference evidence="2" key="1">
    <citation type="submission" date="2021-10" db="EMBL/GenBank/DDBJ databases">
        <authorList>
            <person name="Dean J.D."/>
            <person name="Kim M.K."/>
            <person name="Newey C.N."/>
            <person name="Stoker T.S."/>
            <person name="Thompson D.W."/>
            <person name="Grose J.H."/>
        </authorList>
    </citation>
    <scope>NUCLEOTIDE SEQUENCE</scope>
    <source>
        <strain evidence="2">BT635</strain>
    </source>
</reference>
<comment type="caution">
    <text evidence="2">The sequence shown here is derived from an EMBL/GenBank/DDBJ whole genome shotgun (WGS) entry which is preliminary data.</text>
</comment>
<evidence type="ECO:0008006" key="4">
    <source>
        <dbReference type="Google" id="ProtNLM"/>
    </source>
</evidence>
<keyword evidence="1" id="KW-1133">Transmembrane helix</keyword>
<organism evidence="2 3">
    <name type="scientific">Hymenobacter nitidus</name>
    <dbReference type="NCBI Taxonomy" id="2880929"/>
    <lineage>
        <taxon>Bacteria</taxon>
        <taxon>Pseudomonadati</taxon>
        <taxon>Bacteroidota</taxon>
        <taxon>Cytophagia</taxon>
        <taxon>Cytophagales</taxon>
        <taxon>Hymenobacteraceae</taxon>
        <taxon>Hymenobacter</taxon>
    </lineage>
</organism>
<feature type="transmembrane region" description="Helical" evidence="1">
    <location>
        <begin position="23"/>
        <end position="46"/>
    </location>
</feature>
<evidence type="ECO:0000313" key="3">
    <source>
        <dbReference type="Proteomes" id="UP001165297"/>
    </source>
</evidence>
<name>A0ABS8ACH2_9BACT</name>
<dbReference type="Proteomes" id="UP001165297">
    <property type="component" value="Unassembled WGS sequence"/>
</dbReference>